<name>A0A644XRN9_9ZZZZ</name>
<reference evidence="1" key="1">
    <citation type="submission" date="2019-08" db="EMBL/GenBank/DDBJ databases">
        <authorList>
            <person name="Kucharzyk K."/>
            <person name="Murdoch R.W."/>
            <person name="Higgins S."/>
            <person name="Loffler F."/>
        </authorList>
    </citation>
    <scope>NUCLEOTIDE SEQUENCE</scope>
</reference>
<sequence length="79" mass="8943">MTFLFWEMKNFIVSDIILRFSAEVVFRILRTMNTEAFPTTETYSVPASSAAVTDASESGLCPTLQQAVKAQIFARNERF</sequence>
<proteinExistence type="predicted"/>
<dbReference type="EMBL" id="VSSQ01002701">
    <property type="protein sequence ID" value="MPM16923.1"/>
    <property type="molecule type" value="Genomic_DNA"/>
</dbReference>
<comment type="caution">
    <text evidence="1">The sequence shown here is derived from an EMBL/GenBank/DDBJ whole genome shotgun (WGS) entry which is preliminary data.</text>
</comment>
<dbReference type="AlphaFoldDB" id="A0A644XRN9"/>
<protein>
    <submittedName>
        <fullName evidence="1">Uncharacterized protein</fullName>
    </submittedName>
</protein>
<accession>A0A644XRN9</accession>
<gene>
    <name evidence="1" type="ORF">SDC9_63305</name>
</gene>
<evidence type="ECO:0000313" key="1">
    <source>
        <dbReference type="EMBL" id="MPM16923.1"/>
    </source>
</evidence>
<organism evidence="1">
    <name type="scientific">bioreactor metagenome</name>
    <dbReference type="NCBI Taxonomy" id="1076179"/>
    <lineage>
        <taxon>unclassified sequences</taxon>
        <taxon>metagenomes</taxon>
        <taxon>ecological metagenomes</taxon>
    </lineage>
</organism>